<organism evidence="2 3">
    <name type="scientific">Cerrena zonata</name>
    <dbReference type="NCBI Taxonomy" id="2478898"/>
    <lineage>
        <taxon>Eukaryota</taxon>
        <taxon>Fungi</taxon>
        <taxon>Dikarya</taxon>
        <taxon>Basidiomycota</taxon>
        <taxon>Agaricomycotina</taxon>
        <taxon>Agaricomycetes</taxon>
        <taxon>Polyporales</taxon>
        <taxon>Cerrenaceae</taxon>
        <taxon>Cerrena</taxon>
    </lineage>
</organism>
<dbReference type="Proteomes" id="UP001385951">
    <property type="component" value="Unassembled WGS sequence"/>
</dbReference>
<sequence>MPKASDSPVPSTSPLPYSLLARTSGRKQQGYEKCAHECSPAGCTGSKRGILWPREGSSLRRHMLTKPLHPNCSSQCRAHSFMMKGGKIPMELAKYIVPSTEDYQNVLTSIQGDVRQEVISFLQSSRYTGPIPQIVLDLAVNKSVTGRMSATYNSPHERSHSPSLSPPSSSGRVTPAHSETSNLAAEMELISLQNDVHPSEVFACPPKRVHIHYIPDPNMSASAKDMKNHLNYITEDVHDEELQIISAAQGHFSILKKRLDSTRVLIDQWLFVMLCIRRCYKSHIELKITPWTAFLKWIMSVDKEEDFLEWRRYDMVTGLVDYSTEYIRISTGITLAISADFDRRMERLANYTFIWPPLNLIKMAACKWSTIVKLDDIAATVTHTARPFTTLWDEQSIPSDKVLKRCFSSYQEDVYLPDGSNLIMPTVEKLLDESVLPERHWMVQDWVPQLRQLGELKVYVIDMDVIYIAATRYNTIKQGWEFSIDPAIPTLAEMHAIISKNRSRNDFLLWPTQEEVSDSEAGRIELIDFATRTLRALVHRELRGPYGGTTLSKLCRLDIGVMVANDRCHYFISEIERTVGLGIFDPKMVSVIAEKLGKMWMTMM</sequence>
<comment type="caution">
    <text evidence="2">The sequence shown here is derived from an EMBL/GenBank/DDBJ whole genome shotgun (WGS) entry which is preliminary data.</text>
</comment>
<dbReference type="AlphaFoldDB" id="A0AAW0FN58"/>
<name>A0AAW0FN58_9APHY</name>
<proteinExistence type="predicted"/>
<reference evidence="2 3" key="1">
    <citation type="submission" date="2022-09" db="EMBL/GenBank/DDBJ databases">
        <authorList>
            <person name="Palmer J.M."/>
        </authorList>
    </citation>
    <scope>NUCLEOTIDE SEQUENCE [LARGE SCALE GENOMIC DNA]</scope>
    <source>
        <strain evidence="2 3">DSM 7382</strain>
    </source>
</reference>
<evidence type="ECO:0000313" key="2">
    <source>
        <dbReference type="EMBL" id="KAK7678963.1"/>
    </source>
</evidence>
<protein>
    <submittedName>
        <fullName evidence="2">Uncharacterized protein</fullName>
    </submittedName>
</protein>
<keyword evidence="3" id="KW-1185">Reference proteome</keyword>
<dbReference type="EMBL" id="JASBNA010000065">
    <property type="protein sequence ID" value="KAK7678963.1"/>
    <property type="molecule type" value="Genomic_DNA"/>
</dbReference>
<feature type="region of interest" description="Disordered" evidence="1">
    <location>
        <begin position="149"/>
        <end position="178"/>
    </location>
</feature>
<gene>
    <name evidence="2" type="ORF">QCA50_018103</name>
</gene>
<evidence type="ECO:0000256" key="1">
    <source>
        <dbReference type="SAM" id="MobiDB-lite"/>
    </source>
</evidence>
<accession>A0AAW0FN58</accession>
<evidence type="ECO:0000313" key="3">
    <source>
        <dbReference type="Proteomes" id="UP001385951"/>
    </source>
</evidence>
<feature type="compositionally biased region" description="Low complexity" evidence="1">
    <location>
        <begin position="161"/>
        <end position="170"/>
    </location>
</feature>